<dbReference type="SUPFAM" id="SSF46894">
    <property type="entry name" value="C-terminal effector domain of the bipartite response regulators"/>
    <property type="match status" value="1"/>
</dbReference>
<gene>
    <name evidence="5" type="ORF">CJD38_02925</name>
</gene>
<evidence type="ECO:0000256" key="3">
    <source>
        <dbReference type="ARBA" id="ARBA00023163"/>
    </source>
</evidence>
<dbReference type="PROSITE" id="PS00622">
    <property type="entry name" value="HTH_LUXR_1"/>
    <property type="match status" value="1"/>
</dbReference>
<organism evidence="5 6">
    <name type="scientific">Stenotrophobium rhamnosiphilum</name>
    <dbReference type="NCBI Taxonomy" id="2029166"/>
    <lineage>
        <taxon>Bacteria</taxon>
        <taxon>Pseudomonadati</taxon>
        <taxon>Pseudomonadota</taxon>
        <taxon>Gammaproteobacteria</taxon>
        <taxon>Nevskiales</taxon>
        <taxon>Nevskiaceae</taxon>
        <taxon>Stenotrophobium</taxon>
    </lineage>
</organism>
<dbReference type="PANTHER" id="PTHR44688:SF16">
    <property type="entry name" value="DNA-BINDING TRANSCRIPTIONAL ACTIVATOR DEVR_DOSR"/>
    <property type="match status" value="1"/>
</dbReference>
<dbReference type="EMBL" id="QANS01000001">
    <property type="protein sequence ID" value="PTU33074.1"/>
    <property type="molecule type" value="Genomic_DNA"/>
</dbReference>
<evidence type="ECO:0000313" key="5">
    <source>
        <dbReference type="EMBL" id="PTU33074.1"/>
    </source>
</evidence>
<keyword evidence="3" id="KW-0804">Transcription</keyword>
<evidence type="ECO:0000313" key="6">
    <source>
        <dbReference type="Proteomes" id="UP000244248"/>
    </source>
</evidence>
<keyword evidence="6" id="KW-1185">Reference proteome</keyword>
<name>A0A2T5MKI6_9GAMM</name>
<keyword evidence="2" id="KW-0238">DNA-binding</keyword>
<evidence type="ECO:0000256" key="2">
    <source>
        <dbReference type="ARBA" id="ARBA00023125"/>
    </source>
</evidence>
<evidence type="ECO:0000256" key="1">
    <source>
        <dbReference type="ARBA" id="ARBA00023015"/>
    </source>
</evidence>
<dbReference type="OrthoDB" id="9774661at2"/>
<reference evidence="5 6" key="1">
    <citation type="submission" date="2018-04" db="EMBL/GenBank/DDBJ databases">
        <title>Novel species isolated from glacier.</title>
        <authorList>
            <person name="Liu Q."/>
            <person name="Xin Y.-H."/>
        </authorList>
    </citation>
    <scope>NUCLEOTIDE SEQUENCE [LARGE SCALE GENOMIC DNA]</scope>
    <source>
        <strain evidence="5 6">GT1R17</strain>
    </source>
</reference>
<dbReference type="CDD" id="cd06170">
    <property type="entry name" value="LuxR_C_like"/>
    <property type="match status" value="1"/>
</dbReference>
<dbReference type="InterPro" id="IPR036388">
    <property type="entry name" value="WH-like_DNA-bd_sf"/>
</dbReference>
<dbReference type="PROSITE" id="PS50043">
    <property type="entry name" value="HTH_LUXR_2"/>
    <property type="match status" value="1"/>
</dbReference>
<dbReference type="InterPro" id="IPR016032">
    <property type="entry name" value="Sig_transdc_resp-reg_C-effctor"/>
</dbReference>
<dbReference type="PANTHER" id="PTHR44688">
    <property type="entry name" value="DNA-BINDING TRANSCRIPTIONAL ACTIVATOR DEVR_DOSR"/>
    <property type="match status" value="1"/>
</dbReference>
<protein>
    <recommendedName>
        <fullName evidence="4">HTH luxR-type domain-containing protein</fullName>
    </recommendedName>
</protein>
<dbReference type="RefSeq" id="WP_107938781.1">
    <property type="nucleotide sequence ID" value="NZ_QANS01000001.1"/>
</dbReference>
<dbReference type="Pfam" id="PF00196">
    <property type="entry name" value="GerE"/>
    <property type="match status" value="1"/>
</dbReference>
<dbReference type="GO" id="GO:0003677">
    <property type="term" value="F:DNA binding"/>
    <property type="evidence" value="ECO:0007669"/>
    <property type="project" value="UniProtKB-KW"/>
</dbReference>
<evidence type="ECO:0000259" key="4">
    <source>
        <dbReference type="PROSITE" id="PS50043"/>
    </source>
</evidence>
<dbReference type="SMART" id="SM00421">
    <property type="entry name" value="HTH_LUXR"/>
    <property type="match status" value="1"/>
</dbReference>
<dbReference type="AlphaFoldDB" id="A0A2T5MKI6"/>
<dbReference type="Proteomes" id="UP000244248">
    <property type="component" value="Unassembled WGS sequence"/>
</dbReference>
<comment type="caution">
    <text evidence="5">The sequence shown here is derived from an EMBL/GenBank/DDBJ whole genome shotgun (WGS) entry which is preliminary data.</text>
</comment>
<sequence>MEAGHVVVRVDFSKHKAGEHQLGKPNIASSTAWSGTAGDYRLIEPLTERELSFLDCLAHGVSNKEIARSLCVSENTVKFHLKNVYSKFSVRTRLQAIKAAYELGVLTPPANAQPAMTGAMS</sequence>
<proteinExistence type="predicted"/>
<dbReference type="GO" id="GO:0006355">
    <property type="term" value="P:regulation of DNA-templated transcription"/>
    <property type="evidence" value="ECO:0007669"/>
    <property type="project" value="InterPro"/>
</dbReference>
<keyword evidence="1" id="KW-0805">Transcription regulation</keyword>
<dbReference type="InterPro" id="IPR000792">
    <property type="entry name" value="Tscrpt_reg_LuxR_C"/>
</dbReference>
<feature type="domain" description="HTH luxR-type" evidence="4">
    <location>
        <begin position="39"/>
        <end position="104"/>
    </location>
</feature>
<dbReference type="PRINTS" id="PR00038">
    <property type="entry name" value="HTHLUXR"/>
</dbReference>
<dbReference type="Gene3D" id="1.10.10.10">
    <property type="entry name" value="Winged helix-like DNA-binding domain superfamily/Winged helix DNA-binding domain"/>
    <property type="match status" value="1"/>
</dbReference>
<accession>A0A2T5MKI6</accession>